<evidence type="ECO:0000256" key="1">
    <source>
        <dbReference type="ARBA" id="ARBA00007362"/>
    </source>
</evidence>
<keyword evidence="2" id="KW-1133">Transmembrane helix</keyword>
<keyword evidence="2" id="KW-0472">Membrane</keyword>
<dbReference type="SUPFAM" id="SSF103481">
    <property type="entry name" value="Multidrug resistance efflux transporter EmrE"/>
    <property type="match status" value="2"/>
</dbReference>
<dbReference type="PANTHER" id="PTHR22911">
    <property type="entry name" value="ACYL-MALONYL CONDENSING ENZYME-RELATED"/>
    <property type="match status" value="1"/>
</dbReference>
<evidence type="ECO:0000256" key="2">
    <source>
        <dbReference type="SAM" id="Phobius"/>
    </source>
</evidence>
<feature type="transmembrane region" description="Helical" evidence="2">
    <location>
        <begin position="35"/>
        <end position="53"/>
    </location>
</feature>
<dbReference type="RefSeq" id="WP_062423109.1">
    <property type="nucleotide sequence ID" value="NZ_BBYA01000012.1"/>
</dbReference>
<protein>
    <recommendedName>
        <fullName evidence="3">EamA domain-containing protein</fullName>
    </recommendedName>
</protein>
<dbReference type="EMBL" id="LGCK01000008">
    <property type="protein sequence ID" value="KPL72381.1"/>
    <property type="molecule type" value="Genomic_DNA"/>
</dbReference>
<feature type="transmembrane region" description="Helical" evidence="2">
    <location>
        <begin position="6"/>
        <end position="23"/>
    </location>
</feature>
<dbReference type="PANTHER" id="PTHR22911:SF137">
    <property type="entry name" value="SOLUTE CARRIER FAMILY 35 MEMBER G2-RELATED"/>
    <property type="match status" value="1"/>
</dbReference>
<gene>
    <name evidence="4" type="ORF">ADM99_08100</name>
</gene>
<dbReference type="GO" id="GO:0016020">
    <property type="term" value="C:membrane"/>
    <property type="evidence" value="ECO:0007669"/>
    <property type="project" value="InterPro"/>
</dbReference>
<dbReference type="Proteomes" id="UP000050430">
    <property type="component" value="Unassembled WGS sequence"/>
</dbReference>
<organism evidence="4 5">
    <name type="scientific">Leptolinea tardivitalis</name>
    <dbReference type="NCBI Taxonomy" id="229920"/>
    <lineage>
        <taxon>Bacteria</taxon>
        <taxon>Bacillati</taxon>
        <taxon>Chloroflexota</taxon>
        <taxon>Anaerolineae</taxon>
        <taxon>Anaerolineales</taxon>
        <taxon>Anaerolineaceae</taxon>
        <taxon>Leptolinea</taxon>
    </lineage>
</organism>
<keyword evidence="2" id="KW-0812">Transmembrane</keyword>
<reference evidence="4 5" key="1">
    <citation type="submission" date="2015-07" db="EMBL/GenBank/DDBJ databases">
        <title>Genome sequence of Leptolinea tardivitalis DSM 16556.</title>
        <authorList>
            <person name="Hemp J."/>
            <person name="Ward L.M."/>
            <person name="Pace L.A."/>
            <person name="Fischer W.W."/>
        </authorList>
    </citation>
    <scope>NUCLEOTIDE SEQUENCE [LARGE SCALE GENOMIC DNA]</scope>
    <source>
        <strain evidence="4 5">YMTK-2</strain>
    </source>
</reference>
<dbReference type="InterPro" id="IPR037185">
    <property type="entry name" value="EmrE-like"/>
</dbReference>
<sequence>MGEIAALITAVCWSFTSIFFNNASRLIGSVRVNRLRLLVASAILVVSHWIVLGSPIPVGASNERWLWLGLSGIIGLALGDAFLFQAYVFIGARLTTVIMALDPVFSALIAWLWLGEKLSLIEIAGIVITIFGVGWVVMEQRNGQGRHSRKDQILGILCGIGSVLGQAVGFVLSKKGLEGNFSPLSGVLIRILVATFVMWVLAMFSGKIKDTWDGFKDRTAMKNILAGSIVGPSLGVWLSMVAVQLIPVGIASTLMATRPVMLLPLSKIFYNEKISLRAIIGTIIALFGVTLIFLFG</sequence>
<dbReference type="OrthoDB" id="161804at2"/>
<evidence type="ECO:0000259" key="3">
    <source>
        <dbReference type="Pfam" id="PF00892"/>
    </source>
</evidence>
<feature type="transmembrane region" description="Helical" evidence="2">
    <location>
        <begin position="184"/>
        <end position="204"/>
    </location>
</feature>
<evidence type="ECO:0000313" key="4">
    <source>
        <dbReference type="EMBL" id="KPL72381.1"/>
    </source>
</evidence>
<comment type="caution">
    <text evidence="4">The sequence shown here is derived from an EMBL/GenBank/DDBJ whole genome shotgun (WGS) entry which is preliminary data.</text>
</comment>
<accession>A0A0P6XB06</accession>
<feature type="domain" description="EamA" evidence="3">
    <location>
        <begin position="154"/>
        <end position="293"/>
    </location>
</feature>
<dbReference type="Pfam" id="PF00892">
    <property type="entry name" value="EamA"/>
    <property type="match status" value="2"/>
</dbReference>
<feature type="transmembrane region" description="Helical" evidence="2">
    <location>
        <begin position="97"/>
        <end position="114"/>
    </location>
</feature>
<feature type="transmembrane region" description="Helical" evidence="2">
    <location>
        <begin position="65"/>
        <end position="90"/>
    </location>
</feature>
<feature type="domain" description="EamA" evidence="3">
    <location>
        <begin position="2"/>
        <end position="137"/>
    </location>
</feature>
<feature type="transmembrane region" description="Helical" evidence="2">
    <location>
        <begin position="274"/>
        <end position="295"/>
    </location>
</feature>
<evidence type="ECO:0000313" key="5">
    <source>
        <dbReference type="Proteomes" id="UP000050430"/>
    </source>
</evidence>
<dbReference type="STRING" id="229920.ADM99_08100"/>
<name>A0A0P6XB06_9CHLR</name>
<feature type="transmembrane region" description="Helical" evidence="2">
    <location>
        <begin position="153"/>
        <end position="172"/>
    </location>
</feature>
<proteinExistence type="inferred from homology"/>
<feature type="transmembrane region" description="Helical" evidence="2">
    <location>
        <begin position="224"/>
        <end position="254"/>
    </location>
</feature>
<dbReference type="AlphaFoldDB" id="A0A0P6XB06"/>
<comment type="similarity">
    <text evidence="1">Belongs to the EamA transporter family.</text>
</comment>
<dbReference type="InterPro" id="IPR000620">
    <property type="entry name" value="EamA_dom"/>
</dbReference>
<keyword evidence="5" id="KW-1185">Reference proteome</keyword>
<dbReference type="Gene3D" id="1.10.3730.20">
    <property type="match status" value="2"/>
</dbReference>
<feature type="transmembrane region" description="Helical" evidence="2">
    <location>
        <begin position="120"/>
        <end position="138"/>
    </location>
</feature>